<keyword evidence="2" id="KW-1185">Reference proteome</keyword>
<reference evidence="1" key="2">
    <citation type="submission" date="2021-03" db="UniProtKB">
        <authorList>
            <consortium name="EnsemblPlants"/>
        </authorList>
    </citation>
    <scope>IDENTIFICATION</scope>
</reference>
<dbReference type="OMA" id="ILANCIQ"/>
<protein>
    <submittedName>
        <fullName evidence="1">Uncharacterized protein</fullName>
    </submittedName>
</protein>
<dbReference type="Gramene" id="AUR62008551-RA">
    <property type="protein sequence ID" value="AUR62008551-RA:cds"/>
    <property type="gene ID" value="AUR62008551"/>
</dbReference>
<organism evidence="1 2">
    <name type="scientific">Chenopodium quinoa</name>
    <name type="common">Quinoa</name>
    <dbReference type="NCBI Taxonomy" id="63459"/>
    <lineage>
        <taxon>Eukaryota</taxon>
        <taxon>Viridiplantae</taxon>
        <taxon>Streptophyta</taxon>
        <taxon>Embryophyta</taxon>
        <taxon>Tracheophyta</taxon>
        <taxon>Spermatophyta</taxon>
        <taxon>Magnoliopsida</taxon>
        <taxon>eudicotyledons</taxon>
        <taxon>Gunneridae</taxon>
        <taxon>Pentapetalae</taxon>
        <taxon>Caryophyllales</taxon>
        <taxon>Chenopodiaceae</taxon>
        <taxon>Chenopodioideae</taxon>
        <taxon>Atripliceae</taxon>
        <taxon>Chenopodium</taxon>
    </lineage>
</organism>
<dbReference type="Pfam" id="PF10561">
    <property type="entry name" value="C2orf69"/>
    <property type="match status" value="1"/>
</dbReference>
<evidence type="ECO:0000313" key="2">
    <source>
        <dbReference type="Proteomes" id="UP000596660"/>
    </source>
</evidence>
<sequence>MIPNPINGKGPLFENFDALLHIVSQRYMDRWTGILKVPVCPKGTAICRIAASLCVSPSKSLLVPTANVIFFNGDRVGGTNNPVIERLSDIQNIADILVSKLGASINAWVIEAPTFNGPFAIYKEFIQSLNQRGEPQYYRPDGFPASISVIALLSNFLEERAKHISCKEQEPQLYAEHASSCLPRTFVFGFSKGGVVLNQLITELGFSDIKDMEDPQKLTSFNKFAGKQIVPVSRESLFDSITEIHYVDVGLNSSGAYLTDDNVIQRVAERLTKRDKTMRFVLHGTPRQWSDVRRPWIREEKDKFCQILKSEGLKSKGKLEVYEINYFTESFPNLQMHFEIIEKLVVSW</sequence>
<proteinExistence type="predicted"/>
<dbReference type="Proteomes" id="UP000596660">
    <property type="component" value="Unplaced"/>
</dbReference>
<name>A0A803L9L2_CHEQI</name>
<dbReference type="AlphaFoldDB" id="A0A803L9L2"/>
<evidence type="ECO:0000313" key="1">
    <source>
        <dbReference type="EnsemblPlants" id="AUR62008551-RA:cds"/>
    </source>
</evidence>
<dbReference type="PANTHER" id="PTHR31296">
    <property type="entry name" value="UPF0565 PROTEIN C2ORF69"/>
    <property type="match status" value="1"/>
</dbReference>
<accession>A0A803L9L2</accession>
<dbReference type="PANTHER" id="PTHR31296:SF1">
    <property type="entry name" value="MITOCHONDRIAL PROTEIN C2ORF69"/>
    <property type="match status" value="1"/>
</dbReference>
<dbReference type="EnsemblPlants" id="AUR62008551-RA">
    <property type="protein sequence ID" value="AUR62008551-RA:cds"/>
    <property type="gene ID" value="AUR62008551"/>
</dbReference>
<reference evidence="1" key="1">
    <citation type="journal article" date="2017" name="Nature">
        <title>The genome of Chenopodium quinoa.</title>
        <authorList>
            <person name="Jarvis D.E."/>
            <person name="Ho Y.S."/>
            <person name="Lightfoot D.J."/>
            <person name="Schmoeckel S.M."/>
            <person name="Li B."/>
            <person name="Borm T.J.A."/>
            <person name="Ohyanagi H."/>
            <person name="Mineta K."/>
            <person name="Michell C.T."/>
            <person name="Saber N."/>
            <person name="Kharbatia N.M."/>
            <person name="Rupper R.R."/>
            <person name="Sharp A.R."/>
            <person name="Dally N."/>
            <person name="Boughton B.A."/>
            <person name="Woo Y.H."/>
            <person name="Gao G."/>
            <person name="Schijlen E.G.W.M."/>
            <person name="Guo X."/>
            <person name="Momin A.A."/>
            <person name="Negrao S."/>
            <person name="Al-Babili S."/>
            <person name="Gehring C."/>
            <person name="Roessner U."/>
            <person name="Jung C."/>
            <person name="Murphy K."/>
            <person name="Arold S.T."/>
            <person name="Gojobori T."/>
            <person name="van der Linden C.G."/>
            <person name="van Loo E.N."/>
            <person name="Jellen E.N."/>
            <person name="Maughan P.J."/>
            <person name="Tester M."/>
        </authorList>
    </citation>
    <scope>NUCLEOTIDE SEQUENCE [LARGE SCALE GENOMIC DNA]</scope>
    <source>
        <strain evidence="1">cv. PI 614886</strain>
    </source>
</reference>
<dbReference type="InterPro" id="IPR018881">
    <property type="entry name" value="C2orf69_mit"/>
</dbReference>
<dbReference type="GO" id="GO:0005739">
    <property type="term" value="C:mitochondrion"/>
    <property type="evidence" value="ECO:0007669"/>
    <property type="project" value="TreeGrafter"/>
</dbReference>